<keyword evidence="3" id="KW-0479">Metal-binding</keyword>
<dbReference type="InterPro" id="IPR012337">
    <property type="entry name" value="RNaseH-like_sf"/>
</dbReference>
<evidence type="ECO:0000256" key="4">
    <source>
        <dbReference type="ARBA" id="ARBA00022801"/>
    </source>
</evidence>
<dbReference type="GO" id="GO:0006308">
    <property type="term" value="P:DNA catabolic process"/>
    <property type="evidence" value="ECO:0007669"/>
    <property type="project" value="EnsemblPlants"/>
</dbReference>
<evidence type="ECO:0000256" key="7">
    <source>
        <dbReference type="ARBA" id="ARBA00025769"/>
    </source>
</evidence>
<dbReference type="PANTHER" id="PTHR13058:SF19">
    <property type="entry name" value="LD40940P"/>
    <property type="match status" value="1"/>
</dbReference>
<keyword evidence="4" id="KW-0378">Hydrolase</keyword>
<dbReference type="Proteomes" id="UP000243459">
    <property type="component" value="Chromosome 7"/>
</dbReference>
<evidence type="ECO:0000259" key="9">
    <source>
        <dbReference type="SMART" id="SM00479"/>
    </source>
</evidence>
<protein>
    <recommendedName>
        <fullName evidence="9">Exonuclease domain-containing protein</fullName>
    </recommendedName>
</protein>
<dbReference type="InterPro" id="IPR013520">
    <property type="entry name" value="Ribonucl_H"/>
</dbReference>
<dbReference type="GO" id="GO:0009536">
    <property type="term" value="C:plastid"/>
    <property type="evidence" value="ECO:0007669"/>
    <property type="project" value="EnsemblPlants"/>
</dbReference>
<feature type="domain" description="Exonuclease" evidence="9">
    <location>
        <begin position="109"/>
        <end position="288"/>
    </location>
</feature>
<name>A0A5P1EBR0_ASPOF</name>
<keyword evidence="2" id="KW-0540">Nuclease</keyword>
<dbReference type="GO" id="GO:0046872">
    <property type="term" value="F:metal ion binding"/>
    <property type="evidence" value="ECO:0007669"/>
    <property type="project" value="UniProtKB-KW"/>
</dbReference>
<dbReference type="Pfam" id="PF00929">
    <property type="entry name" value="RNase_T"/>
    <property type="match status" value="1"/>
</dbReference>
<dbReference type="Gene3D" id="3.30.420.10">
    <property type="entry name" value="Ribonuclease H-like superfamily/Ribonuclease H"/>
    <property type="match status" value="1"/>
</dbReference>
<comment type="similarity">
    <text evidence="7">Belongs to the exonuclease superfamily. TREX family.</text>
</comment>
<dbReference type="OMA" id="VNSKSRW"/>
<keyword evidence="6" id="KW-0460">Magnesium</keyword>
<evidence type="ECO:0000256" key="2">
    <source>
        <dbReference type="ARBA" id="ARBA00022722"/>
    </source>
</evidence>
<dbReference type="Gramene" id="ONK63292">
    <property type="protein sequence ID" value="ONK63292"/>
    <property type="gene ID" value="A4U43_C07F13460"/>
</dbReference>
<evidence type="ECO:0000256" key="6">
    <source>
        <dbReference type="ARBA" id="ARBA00022842"/>
    </source>
</evidence>
<dbReference type="FunFam" id="3.30.420.10:FF:000081">
    <property type="entry name" value="Exonuclease DPD1 chloroplastic/mitochondrial"/>
    <property type="match status" value="1"/>
</dbReference>
<feature type="compositionally biased region" description="Low complexity" evidence="8">
    <location>
        <begin position="54"/>
        <end position="63"/>
    </location>
</feature>
<dbReference type="EMBL" id="CM007387">
    <property type="protein sequence ID" value="ONK63292.1"/>
    <property type="molecule type" value="Genomic_DNA"/>
</dbReference>
<dbReference type="GO" id="GO:0008296">
    <property type="term" value="F:3'-5'-DNA exonuclease activity"/>
    <property type="evidence" value="ECO:0007669"/>
    <property type="project" value="TreeGrafter"/>
</dbReference>
<sequence>MSFPIIWSGNFYHLRHSCSYKLLRFQSGSTPKILPDTRTCNLRFLASKAEGKNQKSQSKKPQNVNVNHNDGSVKSSSSKTINKSELHEFKAVQCYQHISEKRVFDWPAVVIAFDIETTGLSRQKERIIEIALRDLYGGKNSTFQTLVNPEKEVSNSYIHGIRSDMVNRPDVPRFKELVPILLQYIRSRQTDGRQVALFAHNGRGFDVPFLIHEFRRCKVEIPEDWLFVDTLPLARKLVKPDGSKLESSKLDDLRQYYEIPLIGPAHRAMQDVHTLAYVLQKMSYQLKLSIPELLDGGFRASDIIKVAP</sequence>
<dbReference type="InterPro" id="IPR040393">
    <property type="entry name" value="TREX1/2"/>
</dbReference>
<dbReference type="GO" id="GO:0005739">
    <property type="term" value="C:mitochondrion"/>
    <property type="evidence" value="ECO:0007669"/>
    <property type="project" value="EnsemblPlants"/>
</dbReference>
<organism evidence="10 11">
    <name type="scientific">Asparagus officinalis</name>
    <name type="common">Garden asparagus</name>
    <dbReference type="NCBI Taxonomy" id="4686"/>
    <lineage>
        <taxon>Eukaryota</taxon>
        <taxon>Viridiplantae</taxon>
        <taxon>Streptophyta</taxon>
        <taxon>Embryophyta</taxon>
        <taxon>Tracheophyta</taxon>
        <taxon>Spermatophyta</taxon>
        <taxon>Magnoliopsida</taxon>
        <taxon>Liliopsida</taxon>
        <taxon>Asparagales</taxon>
        <taxon>Asparagaceae</taxon>
        <taxon>Asparagoideae</taxon>
        <taxon>Asparagus</taxon>
    </lineage>
</organism>
<dbReference type="AlphaFoldDB" id="A0A5P1EBR0"/>
<feature type="compositionally biased region" description="Polar residues" evidence="8">
    <location>
        <begin position="64"/>
        <end position="79"/>
    </location>
</feature>
<dbReference type="CDD" id="cd06127">
    <property type="entry name" value="DEDDh"/>
    <property type="match status" value="1"/>
</dbReference>
<keyword evidence="11" id="KW-1185">Reference proteome</keyword>
<dbReference type="InterPro" id="IPR036397">
    <property type="entry name" value="RNaseH_sf"/>
</dbReference>
<feature type="region of interest" description="Disordered" evidence="8">
    <location>
        <begin position="51"/>
        <end position="79"/>
    </location>
</feature>
<evidence type="ECO:0000256" key="3">
    <source>
        <dbReference type="ARBA" id="ARBA00022723"/>
    </source>
</evidence>
<evidence type="ECO:0000313" key="10">
    <source>
        <dbReference type="EMBL" id="ONK63292.1"/>
    </source>
</evidence>
<dbReference type="GO" id="GO:0003676">
    <property type="term" value="F:nucleic acid binding"/>
    <property type="evidence" value="ECO:0007669"/>
    <property type="project" value="InterPro"/>
</dbReference>
<evidence type="ECO:0000313" key="11">
    <source>
        <dbReference type="Proteomes" id="UP000243459"/>
    </source>
</evidence>
<evidence type="ECO:0000256" key="5">
    <source>
        <dbReference type="ARBA" id="ARBA00022839"/>
    </source>
</evidence>
<evidence type="ECO:0000256" key="1">
    <source>
        <dbReference type="ARBA" id="ARBA00001946"/>
    </source>
</evidence>
<accession>A0A5P1EBR0</accession>
<dbReference type="OrthoDB" id="10250935at2759"/>
<dbReference type="SMART" id="SM00479">
    <property type="entry name" value="EXOIII"/>
    <property type="match status" value="1"/>
</dbReference>
<gene>
    <name evidence="10" type="ORF">A4U43_C07F13460</name>
</gene>
<proteinExistence type="inferred from homology"/>
<dbReference type="SUPFAM" id="SSF53098">
    <property type="entry name" value="Ribonuclease H-like"/>
    <property type="match status" value="1"/>
</dbReference>
<comment type="cofactor">
    <cofactor evidence="1">
        <name>Mg(2+)</name>
        <dbReference type="ChEBI" id="CHEBI:18420"/>
    </cofactor>
</comment>
<dbReference type="PANTHER" id="PTHR13058">
    <property type="entry name" value="THREE PRIME REPAIR EXONUCLEASE 1, 2"/>
    <property type="match status" value="1"/>
</dbReference>
<evidence type="ECO:0000256" key="8">
    <source>
        <dbReference type="SAM" id="MobiDB-lite"/>
    </source>
</evidence>
<keyword evidence="5" id="KW-0269">Exonuclease</keyword>
<reference evidence="11" key="1">
    <citation type="journal article" date="2017" name="Nat. Commun.">
        <title>The asparagus genome sheds light on the origin and evolution of a young Y chromosome.</title>
        <authorList>
            <person name="Harkess A."/>
            <person name="Zhou J."/>
            <person name="Xu C."/>
            <person name="Bowers J.E."/>
            <person name="Van der Hulst R."/>
            <person name="Ayyampalayam S."/>
            <person name="Mercati F."/>
            <person name="Riccardi P."/>
            <person name="McKain M.R."/>
            <person name="Kakrana A."/>
            <person name="Tang H."/>
            <person name="Ray J."/>
            <person name="Groenendijk J."/>
            <person name="Arikit S."/>
            <person name="Mathioni S.M."/>
            <person name="Nakano M."/>
            <person name="Shan H."/>
            <person name="Telgmann-Rauber A."/>
            <person name="Kanno A."/>
            <person name="Yue Z."/>
            <person name="Chen H."/>
            <person name="Li W."/>
            <person name="Chen Y."/>
            <person name="Xu X."/>
            <person name="Zhang Y."/>
            <person name="Luo S."/>
            <person name="Chen H."/>
            <person name="Gao J."/>
            <person name="Mao Z."/>
            <person name="Pires J.C."/>
            <person name="Luo M."/>
            <person name="Kudrna D."/>
            <person name="Wing R.A."/>
            <person name="Meyers B.C."/>
            <person name="Yi K."/>
            <person name="Kong H."/>
            <person name="Lavrijsen P."/>
            <person name="Sunseri F."/>
            <person name="Falavigna A."/>
            <person name="Ye Y."/>
            <person name="Leebens-Mack J.H."/>
            <person name="Chen G."/>
        </authorList>
    </citation>
    <scope>NUCLEOTIDE SEQUENCE [LARGE SCALE GENOMIC DNA]</scope>
    <source>
        <strain evidence="11">cv. DH0086</strain>
    </source>
</reference>